<comment type="caution">
    <text evidence="1">The sequence shown here is derived from an EMBL/GenBank/DDBJ whole genome shotgun (WGS) entry which is preliminary data.</text>
</comment>
<keyword evidence="2" id="KW-1185">Reference proteome</keyword>
<dbReference type="VEuPathDB" id="FungiDB:AJ78_03941"/>
<sequence>MSDLNDTTKSVFLSSSKEWKLWYSFILQEASQIGVLQFVDLDQPDRMIDMKMPEVPTSQPDETKTRVGYVAFSMEREDDGPSVDVKDILRVLQRRLSPTLRSRQFEVRARHRDLCKAPKNQDIQKWLDVRLNR</sequence>
<accession>A0A1J9QIY2</accession>
<dbReference type="Proteomes" id="UP000182235">
    <property type="component" value="Unassembled WGS sequence"/>
</dbReference>
<evidence type="ECO:0000313" key="2">
    <source>
        <dbReference type="Proteomes" id="UP000182235"/>
    </source>
</evidence>
<dbReference type="EMBL" id="LGRN01000135">
    <property type="protein sequence ID" value="OJD15844.1"/>
    <property type="molecule type" value="Genomic_DNA"/>
</dbReference>
<dbReference type="AlphaFoldDB" id="A0A1J9QIY2"/>
<reference evidence="1 2" key="1">
    <citation type="submission" date="2015-07" db="EMBL/GenBank/DDBJ databases">
        <title>Emmonsia species relationships and genome sequence.</title>
        <authorList>
            <consortium name="The Broad Institute Genomics Platform"/>
            <person name="Cuomo C.A."/>
            <person name="Munoz J.F."/>
            <person name="Imamovic A."/>
            <person name="Priest M.E."/>
            <person name="Young S."/>
            <person name="Clay O.K."/>
            <person name="McEwen J.G."/>
        </authorList>
    </citation>
    <scope>NUCLEOTIDE SEQUENCE [LARGE SCALE GENOMIC DNA]</scope>
    <source>
        <strain evidence="1 2">UAMH 9510</strain>
    </source>
</reference>
<evidence type="ECO:0000313" key="1">
    <source>
        <dbReference type="EMBL" id="OJD15844.1"/>
    </source>
</evidence>
<organism evidence="1 2">
    <name type="scientific">Emergomyces pasteurianus Ep9510</name>
    <dbReference type="NCBI Taxonomy" id="1447872"/>
    <lineage>
        <taxon>Eukaryota</taxon>
        <taxon>Fungi</taxon>
        <taxon>Dikarya</taxon>
        <taxon>Ascomycota</taxon>
        <taxon>Pezizomycotina</taxon>
        <taxon>Eurotiomycetes</taxon>
        <taxon>Eurotiomycetidae</taxon>
        <taxon>Onygenales</taxon>
        <taxon>Ajellomycetaceae</taxon>
        <taxon>Emergomyces</taxon>
    </lineage>
</organism>
<gene>
    <name evidence="1" type="ORF">AJ78_03941</name>
</gene>
<name>A0A1J9QIY2_9EURO</name>
<dbReference type="OrthoDB" id="4187030at2759"/>
<proteinExistence type="predicted"/>
<protein>
    <submittedName>
        <fullName evidence="1">Uncharacterized protein</fullName>
    </submittedName>
</protein>